<sequence>MSMSKGSRVNLADLKGQMVKRIGPERSKEYFYYLTRFLSQKLNKVEYEKLCRRLLGRENLPLHNQLMRSILNNVMHGKGPPVFQNGTTASILHNKNSLVSTEDGKEQRFVALSNQHADSSVWSNGILPHSPWKIRSGIKDRKSKDRPSPLGPNGKVVAFEETGNKLIKENGILTLCDYERHLLHLPTVAERPEEDKDDSSLRVSDILKMLEKDDEAGLAVLKEGADVKQGKVNPDSKSPLSAPLGIPNCFASVGGGHKCLPVGGLGSILSCYECGQLSDSKSLRQYMNQIAEAQGLAGVSEESANILNSALDVYLKRLIRSCIELVGSRSSGHSYRDRLLKLQMSGRIKNGVAPLQNHLHVGISDHNFGGPLLQISSTRISFHDFRVAMELNPHQLGEDWSLLLEKVSLHPFER</sequence>
<keyword evidence="2" id="KW-1185">Reference proteome</keyword>
<protein>
    <submittedName>
        <fullName evidence="1">Uncharacterized protein</fullName>
    </submittedName>
</protein>
<organism evidence="1 2">
    <name type="scientific">Melastoma candidum</name>
    <dbReference type="NCBI Taxonomy" id="119954"/>
    <lineage>
        <taxon>Eukaryota</taxon>
        <taxon>Viridiplantae</taxon>
        <taxon>Streptophyta</taxon>
        <taxon>Embryophyta</taxon>
        <taxon>Tracheophyta</taxon>
        <taxon>Spermatophyta</taxon>
        <taxon>Magnoliopsida</taxon>
        <taxon>eudicotyledons</taxon>
        <taxon>Gunneridae</taxon>
        <taxon>Pentapetalae</taxon>
        <taxon>rosids</taxon>
        <taxon>malvids</taxon>
        <taxon>Myrtales</taxon>
        <taxon>Melastomataceae</taxon>
        <taxon>Melastomatoideae</taxon>
        <taxon>Melastomateae</taxon>
        <taxon>Melastoma</taxon>
    </lineage>
</organism>
<accession>A0ACB9RMT2</accession>
<dbReference type="EMBL" id="CM042882">
    <property type="protein sequence ID" value="KAI4380200.1"/>
    <property type="molecule type" value="Genomic_DNA"/>
</dbReference>
<gene>
    <name evidence="1" type="ORF">MLD38_006419</name>
</gene>
<comment type="caution">
    <text evidence="1">The sequence shown here is derived from an EMBL/GenBank/DDBJ whole genome shotgun (WGS) entry which is preliminary data.</text>
</comment>
<reference evidence="2" key="1">
    <citation type="journal article" date="2023" name="Front. Plant Sci.">
        <title>Chromosomal-level genome assembly of Melastoma candidum provides insights into trichome evolution.</title>
        <authorList>
            <person name="Zhong Y."/>
            <person name="Wu W."/>
            <person name="Sun C."/>
            <person name="Zou P."/>
            <person name="Liu Y."/>
            <person name="Dai S."/>
            <person name="Zhou R."/>
        </authorList>
    </citation>
    <scope>NUCLEOTIDE SEQUENCE [LARGE SCALE GENOMIC DNA]</scope>
</reference>
<evidence type="ECO:0000313" key="2">
    <source>
        <dbReference type="Proteomes" id="UP001057402"/>
    </source>
</evidence>
<evidence type="ECO:0000313" key="1">
    <source>
        <dbReference type="EMBL" id="KAI4380200.1"/>
    </source>
</evidence>
<proteinExistence type="predicted"/>
<name>A0ACB9RMT2_9MYRT</name>
<dbReference type="Proteomes" id="UP001057402">
    <property type="component" value="Chromosome 3"/>
</dbReference>